<evidence type="ECO:0000313" key="1">
    <source>
        <dbReference type="EMBL" id="KDN94618.1"/>
    </source>
</evidence>
<keyword evidence="2" id="KW-1185">Reference proteome</keyword>
<reference evidence="1 2" key="1">
    <citation type="submission" date="2014-04" db="EMBL/GenBank/DDBJ databases">
        <title>Draft genome sequence of Hydrogenovibrio marinus MH-110, a model organism for aerobic H2 metabolism.</title>
        <authorList>
            <person name="Cha H.J."/>
            <person name="Jo B.H."/>
            <person name="Hwang B.H."/>
        </authorList>
    </citation>
    <scope>NUCLEOTIDE SEQUENCE [LARGE SCALE GENOMIC DNA]</scope>
    <source>
        <strain evidence="1 2">MH-110</strain>
    </source>
</reference>
<sequence>MKKISAHFKLSERISNFLGRFPNKTQAVEGLVAQEVDAEERQFDLISLYDDPSTSIKTIEELFAANESLTNNQYKFLVAKVHDGFYSFSFNQNDKITIQDKTDLICALLELVTWIYRAGRKLDMEGFYISKLNVGQKGDYPDTIQDALLNLKNKVSQQEYVDMELVTRVFGGIMRESVVDKLDLDRYLSAYLEVLIKIAAKSIGEDEVRSAKNKQRDIEDKAKFTLALNEWSDDEFPVVFGASRNSIARVSLYKDINDRLVAIIRETDIGYSSVTNFVEEIAQKSVNKFFPDGKMEPVTWYQINLDGTIDLVQFDTQSLQVFKHPNWVKVSKSAFEEQSAFFKVIRRSC</sequence>
<evidence type="ECO:0000313" key="2">
    <source>
        <dbReference type="Proteomes" id="UP000027341"/>
    </source>
</evidence>
<protein>
    <submittedName>
        <fullName evidence="1">Uncharacterized protein</fullName>
    </submittedName>
</protein>
<dbReference type="Proteomes" id="UP000027341">
    <property type="component" value="Unassembled WGS sequence"/>
</dbReference>
<dbReference type="RefSeq" id="WP_029913737.1">
    <property type="nucleotide sequence ID" value="NZ_JMIU01000002.1"/>
</dbReference>
<dbReference type="EMBL" id="JMIU01000002">
    <property type="protein sequence ID" value="KDN94618.1"/>
    <property type="molecule type" value="Genomic_DNA"/>
</dbReference>
<name>A0A066ZLD5_HYDMR</name>
<accession>A0A066ZLD5</accession>
<gene>
    <name evidence="1" type="ORF">EI16_11990</name>
</gene>
<proteinExistence type="predicted"/>
<comment type="caution">
    <text evidence="1">The sequence shown here is derived from an EMBL/GenBank/DDBJ whole genome shotgun (WGS) entry which is preliminary data.</text>
</comment>
<dbReference type="AlphaFoldDB" id="A0A066ZLD5"/>
<organism evidence="1 2">
    <name type="scientific">Hydrogenovibrio marinus</name>
    <dbReference type="NCBI Taxonomy" id="28885"/>
    <lineage>
        <taxon>Bacteria</taxon>
        <taxon>Pseudomonadati</taxon>
        <taxon>Pseudomonadota</taxon>
        <taxon>Gammaproteobacteria</taxon>
        <taxon>Thiotrichales</taxon>
        <taxon>Piscirickettsiaceae</taxon>
        <taxon>Hydrogenovibrio</taxon>
    </lineage>
</organism>